<dbReference type="AlphaFoldDB" id="A0A1I7SFL2"/>
<dbReference type="Proteomes" id="UP000095284">
    <property type="component" value="Unplaced"/>
</dbReference>
<dbReference type="EMBL" id="CAJFCV020000003">
    <property type="protein sequence ID" value="CAG9105066.1"/>
    <property type="molecule type" value="Genomic_DNA"/>
</dbReference>
<accession>A0A1I7SFL2</accession>
<dbReference type="InterPro" id="IPR046350">
    <property type="entry name" value="Cystatin_sf"/>
</dbReference>
<keyword evidence="1" id="KW-0732">Signal</keyword>
<evidence type="ECO:0000313" key="5">
    <source>
        <dbReference type="WBParaSite" id="BXY_1182400.1"/>
    </source>
</evidence>
<dbReference type="Proteomes" id="UP000659654">
    <property type="component" value="Unassembled WGS sequence"/>
</dbReference>
<reference evidence="2" key="2">
    <citation type="submission" date="2020-09" db="EMBL/GenBank/DDBJ databases">
        <authorList>
            <person name="Kikuchi T."/>
        </authorList>
    </citation>
    <scope>NUCLEOTIDE SEQUENCE</scope>
    <source>
        <strain evidence="2">Ka4C1</strain>
    </source>
</reference>
<dbReference type="WBParaSite" id="BXY_1182400.1">
    <property type="protein sequence ID" value="BXY_1182400.1"/>
    <property type="gene ID" value="BXY_1182400"/>
</dbReference>
<proteinExistence type="predicted"/>
<sequence>MKFAIVLLLSLIAFAVPTAADPFQPNSKLGKELLDLTEERINQHSNSSYYQKITKYIDGEIKGGELMLQAKFRIEMGHTNCLKSRKDCKTAGKVTTKKRTYYQVEIQVSYRIQHSRVSFQPIPKPDVSGKSTTISIS</sequence>
<organism evidence="3 5">
    <name type="scientific">Bursaphelenchus xylophilus</name>
    <name type="common">Pinewood nematode worm</name>
    <name type="synonym">Aphelenchoides xylophilus</name>
    <dbReference type="NCBI Taxonomy" id="6326"/>
    <lineage>
        <taxon>Eukaryota</taxon>
        <taxon>Metazoa</taxon>
        <taxon>Ecdysozoa</taxon>
        <taxon>Nematoda</taxon>
        <taxon>Chromadorea</taxon>
        <taxon>Rhabditida</taxon>
        <taxon>Tylenchina</taxon>
        <taxon>Tylenchomorpha</taxon>
        <taxon>Aphelenchoidea</taxon>
        <taxon>Aphelenchoididae</taxon>
        <taxon>Bursaphelenchus</taxon>
    </lineage>
</organism>
<feature type="chain" id="PRO_5036308788" evidence="1">
    <location>
        <begin position="21"/>
        <end position="137"/>
    </location>
</feature>
<evidence type="ECO:0000313" key="4">
    <source>
        <dbReference type="Proteomes" id="UP000659654"/>
    </source>
</evidence>
<name>A0A1I7SFL2_BURXY</name>
<evidence type="ECO:0000313" key="3">
    <source>
        <dbReference type="Proteomes" id="UP000095284"/>
    </source>
</evidence>
<feature type="signal peptide" evidence="1">
    <location>
        <begin position="1"/>
        <end position="20"/>
    </location>
</feature>
<evidence type="ECO:0000256" key="1">
    <source>
        <dbReference type="SAM" id="SignalP"/>
    </source>
</evidence>
<dbReference type="Proteomes" id="UP000582659">
    <property type="component" value="Unassembled WGS sequence"/>
</dbReference>
<keyword evidence="4" id="KW-1185">Reference proteome</keyword>
<dbReference type="SUPFAM" id="SSF54403">
    <property type="entry name" value="Cystatin/monellin"/>
    <property type="match status" value="1"/>
</dbReference>
<reference evidence="5" key="1">
    <citation type="submission" date="2016-11" db="UniProtKB">
        <authorList>
            <consortium name="WormBaseParasite"/>
        </authorList>
    </citation>
    <scope>IDENTIFICATION</scope>
</reference>
<protein>
    <submittedName>
        <fullName evidence="2">(pine wood nematode) hypothetical protein</fullName>
    </submittedName>
</protein>
<gene>
    <name evidence="2" type="ORF">BXYJ_LOCUS5771</name>
</gene>
<dbReference type="EMBL" id="CAJFDI010000003">
    <property type="protein sequence ID" value="CAD5219623.1"/>
    <property type="molecule type" value="Genomic_DNA"/>
</dbReference>
<evidence type="ECO:0000313" key="2">
    <source>
        <dbReference type="EMBL" id="CAD5219623.1"/>
    </source>
</evidence>
<dbReference type="Gene3D" id="3.10.450.10">
    <property type="match status" value="1"/>
</dbReference>
<dbReference type="SMR" id="A0A1I7SFL2"/>